<dbReference type="EMBL" id="AGEG01000016">
    <property type="protein sequence ID" value="EHR36179.1"/>
    <property type="molecule type" value="Genomic_DNA"/>
</dbReference>
<dbReference type="GO" id="GO:0046933">
    <property type="term" value="F:proton-transporting ATP synthase activity, rotational mechanism"/>
    <property type="evidence" value="ECO:0007669"/>
    <property type="project" value="InterPro"/>
</dbReference>
<dbReference type="InterPro" id="IPR000711">
    <property type="entry name" value="ATPase_OSCP/dsu"/>
</dbReference>
<keyword evidence="5" id="KW-0472">Membrane</keyword>
<keyword evidence="4" id="KW-0406">Ion transport</keyword>
<reference evidence="7 8" key="1">
    <citation type="submission" date="2012-01" db="EMBL/GenBank/DDBJ databases">
        <title>The Genome Sequence of Facklamia languida CCUG 37842.</title>
        <authorList>
            <consortium name="The Broad Institute Genome Sequencing Platform"/>
            <person name="Earl A."/>
            <person name="Ward D."/>
            <person name="Feldgarden M."/>
            <person name="Gevers D."/>
            <person name="Huys G."/>
            <person name="Young S.K."/>
            <person name="Zeng Q."/>
            <person name="Gargeya S."/>
            <person name="Fitzgerald M."/>
            <person name="Haas B."/>
            <person name="Abouelleil A."/>
            <person name="Alvarado L."/>
            <person name="Arachchi H.M."/>
            <person name="Berlin A."/>
            <person name="Chapman S.B."/>
            <person name="Gearin G."/>
            <person name="Goldberg J."/>
            <person name="Griggs A."/>
            <person name="Gujja S."/>
            <person name="Hansen M."/>
            <person name="Heiman D."/>
            <person name="Howarth C."/>
            <person name="Larimer J."/>
            <person name="Lui A."/>
            <person name="MacDonald P.J.P."/>
            <person name="McCowen C."/>
            <person name="Montmayeur A."/>
            <person name="Murphy C."/>
            <person name="Neiman D."/>
            <person name="Pearson M."/>
            <person name="Priest M."/>
            <person name="Roberts A."/>
            <person name="Saif S."/>
            <person name="Shea T."/>
            <person name="Sisk P."/>
            <person name="Stolte C."/>
            <person name="Sykes S."/>
            <person name="Wortman J."/>
            <person name="Nusbaum C."/>
            <person name="Birren B."/>
        </authorList>
    </citation>
    <scope>NUCLEOTIDE SEQUENCE [LARGE SCALE GENOMIC DNA]</scope>
    <source>
        <strain evidence="7 8">CCUG 37842</strain>
    </source>
</reference>
<keyword evidence="6" id="KW-0066">ATP synthesis</keyword>
<dbReference type="GO" id="GO:0016020">
    <property type="term" value="C:membrane"/>
    <property type="evidence" value="ECO:0007669"/>
    <property type="project" value="UniProtKB-SubCell"/>
</dbReference>
<dbReference type="OrthoDB" id="2139371at2"/>
<dbReference type="RefSeq" id="WP_006309652.1">
    <property type="nucleotide sequence ID" value="NZ_JH601133.1"/>
</dbReference>
<dbReference type="STRING" id="883113.HMPREF9708_01440"/>
<evidence type="ECO:0000313" key="7">
    <source>
        <dbReference type="EMBL" id="EHR36179.1"/>
    </source>
</evidence>
<dbReference type="HOGENOM" id="CLU_1872353_0_0_9"/>
<dbReference type="AlphaFoldDB" id="H3NKQ1"/>
<keyword evidence="8" id="KW-1185">Reference proteome</keyword>
<evidence type="ECO:0000256" key="1">
    <source>
        <dbReference type="ARBA" id="ARBA00004370"/>
    </source>
</evidence>
<proteinExistence type="predicted"/>
<keyword evidence="2" id="KW-0813">Transport</keyword>
<comment type="subcellular location">
    <subcellularLocation>
        <location evidence="1">Membrane</location>
    </subcellularLocation>
</comment>
<evidence type="ECO:0000313" key="8">
    <source>
        <dbReference type="Proteomes" id="UP000006190"/>
    </source>
</evidence>
<evidence type="ECO:0000256" key="4">
    <source>
        <dbReference type="ARBA" id="ARBA00023065"/>
    </source>
</evidence>
<sequence length="136" mass="15860">MNNSNRPGLDNLRTLESAAHQSGRQITYEEELLYQFLGIERKYDEEGMEITEELEGDRVFLSSAIPLTKDQKLRILRQFMRITNQEVRSFITIVDPSLIIGVRIQSERFYYELSGQHTLRSMNEQIKLSNSEEVSS</sequence>
<dbReference type="eggNOG" id="ENOG5033DSJ">
    <property type="taxonomic scope" value="Bacteria"/>
</dbReference>
<evidence type="ECO:0000256" key="6">
    <source>
        <dbReference type="ARBA" id="ARBA00023310"/>
    </source>
</evidence>
<name>H3NKQ1_9LACT</name>
<gene>
    <name evidence="7" type="ORF">HMPREF9708_01440</name>
</gene>
<keyword evidence="3" id="KW-0375">Hydrogen ion transport</keyword>
<comment type="caution">
    <text evidence="7">The sequence shown here is derived from an EMBL/GenBank/DDBJ whole genome shotgun (WGS) entry which is preliminary data.</text>
</comment>
<organism evidence="7 8">
    <name type="scientific">Facklamia languida CCUG 37842</name>
    <dbReference type="NCBI Taxonomy" id="883113"/>
    <lineage>
        <taxon>Bacteria</taxon>
        <taxon>Bacillati</taxon>
        <taxon>Bacillota</taxon>
        <taxon>Bacilli</taxon>
        <taxon>Lactobacillales</taxon>
        <taxon>Aerococcaceae</taxon>
        <taxon>Facklamia</taxon>
    </lineage>
</organism>
<evidence type="ECO:0000256" key="5">
    <source>
        <dbReference type="ARBA" id="ARBA00023136"/>
    </source>
</evidence>
<accession>H3NKQ1</accession>
<evidence type="ECO:0000256" key="3">
    <source>
        <dbReference type="ARBA" id="ARBA00022781"/>
    </source>
</evidence>
<dbReference type="Pfam" id="PF00213">
    <property type="entry name" value="OSCP"/>
    <property type="match status" value="1"/>
</dbReference>
<dbReference type="Proteomes" id="UP000006190">
    <property type="component" value="Unassembled WGS sequence"/>
</dbReference>
<dbReference type="PATRIC" id="fig|883113.3.peg.1438"/>
<protein>
    <submittedName>
        <fullName evidence="7">Uncharacterized protein</fullName>
    </submittedName>
</protein>
<evidence type="ECO:0000256" key="2">
    <source>
        <dbReference type="ARBA" id="ARBA00022448"/>
    </source>
</evidence>